<dbReference type="Pfam" id="PF00589">
    <property type="entry name" value="Phage_integrase"/>
    <property type="match status" value="1"/>
</dbReference>
<dbReference type="EMBL" id="BARV01033884">
    <property type="protein sequence ID" value="GAI54943.1"/>
    <property type="molecule type" value="Genomic_DNA"/>
</dbReference>
<dbReference type="AlphaFoldDB" id="X1PGF0"/>
<dbReference type="GO" id="GO:0015074">
    <property type="term" value="P:DNA integration"/>
    <property type="evidence" value="ECO:0007669"/>
    <property type="project" value="InterPro"/>
</dbReference>
<dbReference type="GO" id="GO:0006310">
    <property type="term" value="P:DNA recombination"/>
    <property type="evidence" value="ECO:0007669"/>
    <property type="project" value="UniProtKB-KW"/>
</dbReference>
<dbReference type="PANTHER" id="PTHR30349:SF41">
    <property type="entry name" value="INTEGRASE_RECOMBINASE PROTEIN MJ0367-RELATED"/>
    <property type="match status" value="1"/>
</dbReference>
<keyword evidence="1" id="KW-0238">DNA-binding</keyword>
<evidence type="ECO:0000259" key="3">
    <source>
        <dbReference type="PROSITE" id="PS51898"/>
    </source>
</evidence>
<dbReference type="InterPro" id="IPR002104">
    <property type="entry name" value="Integrase_catalytic"/>
</dbReference>
<dbReference type="InterPro" id="IPR013762">
    <property type="entry name" value="Integrase-like_cat_sf"/>
</dbReference>
<comment type="caution">
    <text evidence="4">The sequence shown here is derived from an EMBL/GenBank/DDBJ whole genome shotgun (WGS) entry which is preliminary data.</text>
</comment>
<evidence type="ECO:0000313" key="4">
    <source>
        <dbReference type="EMBL" id="GAI54943.1"/>
    </source>
</evidence>
<dbReference type="Gene3D" id="1.10.443.10">
    <property type="entry name" value="Intergrase catalytic core"/>
    <property type="match status" value="1"/>
</dbReference>
<name>X1PGF0_9ZZZZ</name>
<dbReference type="GO" id="GO:0003677">
    <property type="term" value="F:DNA binding"/>
    <property type="evidence" value="ECO:0007669"/>
    <property type="project" value="UniProtKB-KW"/>
</dbReference>
<accession>X1PGF0</accession>
<gene>
    <name evidence="4" type="ORF">S06H3_53185</name>
</gene>
<proteinExistence type="predicted"/>
<dbReference type="InterPro" id="IPR011010">
    <property type="entry name" value="DNA_brk_join_enz"/>
</dbReference>
<dbReference type="PROSITE" id="PS51898">
    <property type="entry name" value="TYR_RECOMBINASE"/>
    <property type="match status" value="1"/>
</dbReference>
<evidence type="ECO:0000256" key="2">
    <source>
        <dbReference type="ARBA" id="ARBA00023172"/>
    </source>
</evidence>
<feature type="domain" description="Tyr recombinase" evidence="3">
    <location>
        <begin position="16"/>
        <end position="123"/>
    </location>
</feature>
<evidence type="ECO:0000256" key="1">
    <source>
        <dbReference type="ARBA" id="ARBA00023125"/>
    </source>
</evidence>
<sequence>MANPVAKMKLLKVAKVIRKAPEPEDVNKLLAAWSGPSNAGRMKDRLLIALLADTGLRITEACSIKEENINLDELQIKVMGKGKKERIVPISPVIADKIQEYREYHKTTEFLYPASGEYFLCSA</sequence>
<organism evidence="4">
    <name type="scientific">marine sediment metagenome</name>
    <dbReference type="NCBI Taxonomy" id="412755"/>
    <lineage>
        <taxon>unclassified sequences</taxon>
        <taxon>metagenomes</taxon>
        <taxon>ecological metagenomes</taxon>
    </lineage>
</organism>
<dbReference type="PANTHER" id="PTHR30349">
    <property type="entry name" value="PHAGE INTEGRASE-RELATED"/>
    <property type="match status" value="1"/>
</dbReference>
<dbReference type="InterPro" id="IPR050090">
    <property type="entry name" value="Tyrosine_recombinase_XerCD"/>
</dbReference>
<reference evidence="4" key="1">
    <citation type="journal article" date="2014" name="Front. Microbiol.">
        <title>High frequency of phylogenetically diverse reductive dehalogenase-homologous genes in deep subseafloor sedimentary metagenomes.</title>
        <authorList>
            <person name="Kawai M."/>
            <person name="Futagami T."/>
            <person name="Toyoda A."/>
            <person name="Takaki Y."/>
            <person name="Nishi S."/>
            <person name="Hori S."/>
            <person name="Arai W."/>
            <person name="Tsubouchi T."/>
            <person name="Morono Y."/>
            <person name="Uchiyama I."/>
            <person name="Ito T."/>
            <person name="Fujiyama A."/>
            <person name="Inagaki F."/>
            <person name="Takami H."/>
        </authorList>
    </citation>
    <scope>NUCLEOTIDE SEQUENCE</scope>
    <source>
        <strain evidence="4">Expedition CK06-06</strain>
    </source>
</reference>
<keyword evidence="2" id="KW-0233">DNA recombination</keyword>
<protein>
    <recommendedName>
        <fullName evidence="3">Tyr recombinase domain-containing protein</fullName>
    </recommendedName>
</protein>
<dbReference type="SUPFAM" id="SSF56349">
    <property type="entry name" value="DNA breaking-rejoining enzymes"/>
    <property type="match status" value="1"/>
</dbReference>